<keyword evidence="3" id="KW-1185">Reference proteome</keyword>
<protein>
    <submittedName>
        <fullName evidence="2">Uncharacterized protein</fullName>
    </submittedName>
</protein>
<organism evidence="2 3">
    <name type="scientific">Citricoccus parietis</name>
    <dbReference type="NCBI Taxonomy" id="592307"/>
    <lineage>
        <taxon>Bacteria</taxon>
        <taxon>Bacillati</taxon>
        <taxon>Actinomycetota</taxon>
        <taxon>Actinomycetes</taxon>
        <taxon>Micrococcales</taxon>
        <taxon>Micrococcaceae</taxon>
        <taxon>Citricoccus</taxon>
    </lineage>
</organism>
<name>A0ABV5FUL2_9MICC</name>
<feature type="compositionally biased region" description="Low complexity" evidence="1">
    <location>
        <begin position="25"/>
        <end position="38"/>
    </location>
</feature>
<accession>A0ABV5FUL2</accession>
<sequence>MPSSCLPSERTPRTCRSQVPRTHPGTSASTSASRGSASPMASMVR</sequence>
<evidence type="ECO:0000256" key="1">
    <source>
        <dbReference type="SAM" id="MobiDB-lite"/>
    </source>
</evidence>
<gene>
    <name evidence="2" type="ORF">ACFFX0_01605</name>
</gene>
<reference evidence="2 3" key="1">
    <citation type="submission" date="2024-09" db="EMBL/GenBank/DDBJ databases">
        <authorList>
            <person name="Sun Q."/>
            <person name="Mori K."/>
        </authorList>
    </citation>
    <scope>NUCLEOTIDE SEQUENCE [LARGE SCALE GENOMIC DNA]</scope>
    <source>
        <strain evidence="2 3">CCM 7609</strain>
    </source>
</reference>
<comment type="caution">
    <text evidence="2">The sequence shown here is derived from an EMBL/GenBank/DDBJ whole genome shotgun (WGS) entry which is preliminary data.</text>
</comment>
<evidence type="ECO:0000313" key="2">
    <source>
        <dbReference type="EMBL" id="MFB9069958.1"/>
    </source>
</evidence>
<dbReference type="Proteomes" id="UP001589575">
    <property type="component" value="Unassembled WGS sequence"/>
</dbReference>
<proteinExistence type="predicted"/>
<feature type="region of interest" description="Disordered" evidence="1">
    <location>
        <begin position="1"/>
        <end position="45"/>
    </location>
</feature>
<dbReference type="EMBL" id="JBHMFI010000001">
    <property type="protein sequence ID" value="MFB9069958.1"/>
    <property type="molecule type" value="Genomic_DNA"/>
</dbReference>
<evidence type="ECO:0000313" key="3">
    <source>
        <dbReference type="Proteomes" id="UP001589575"/>
    </source>
</evidence>